<dbReference type="InterPro" id="IPR048068">
    <property type="entry name" value="LarA-like"/>
</dbReference>
<dbReference type="Pfam" id="PF21113">
    <property type="entry name" value="LarA_C"/>
    <property type="match status" value="1"/>
</dbReference>
<feature type="domain" description="Lactate racemase C-terminal" evidence="2">
    <location>
        <begin position="274"/>
        <end position="417"/>
    </location>
</feature>
<dbReference type="PANTHER" id="PTHR33171:SF17">
    <property type="entry name" value="LARA-LIKE N-TERMINAL DOMAIN-CONTAINING PROTEIN"/>
    <property type="match status" value="1"/>
</dbReference>
<dbReference type="Pfam" id="PF09861">
    <property type="entry name" value="Lar_N"/>
    <property type="match status" value="1"/>
</dbReference>
<feature type="domain" description="LarA-like N-terminal" evidence="1">
    <location>
        <begin position="11"/>
        <end position="201"/>
    </location>
</feature>
<proteinExistence type="predicted"/>
<dbReference type="GO" id="GO:0050043">
    <property type="term" value="F:lactate racemase activity"/>
    <property type="evidence" value="ECO:0007669"/>
    <property type="project" value="InterPro"/>
</dbReference>
<reference evidence="3" key="1">
    <citation type="submission" date="2020-08" db="EMBL/GenBank/DDBJ databases">
        <title>Genome public.</title>
        <authorList>
            <person name="Liu C."/>
            <person name="Sun Q."/>
        </authorList>
    </citation>
    <scope>NUCLEOTIDE SEQUENCE</scope>
    <source>
        <strain evidence="3">NSJ-55</strain>
    </source>
</reference>
<dbReference type="RefSeq" id="WP_186875977.1">
    <property type="nucleotide sequence ID" value="NZ_JACOPF010000002.1"/>
</dbReference>
<evidence type="ECO:0000259" key="2">
    <source>
        <dbReference type="Pfam" id="PF21113"/>
    </source>
</evidence>
<dbReference type="Proteomes" id="UP000652477">
    <property type="component" value="Unassembled WGS sequence"/>
</dbReference>
<dbReference type="InterPro" id="IPR048520">
    <property type="entry name" value="LarA_C"/>
</dbReference>
<keyword evidence="4" id="KW-1185">Reference proteome</keyword>
<evidence type="ECO:0000313" key="4">
    <source>
        <dbReference type="Proteomes" id="UP000652477"/>
    </source>
</evidence>
<dbReference type="EMBL" id="JACOPF010000002">
    <property type="protein sequence ID" value="MBC5689303.1"/>
    <property type="molecule type" value="Genomic_DNA"/>
</dbReference>
<dbReference type="AlphaFoldDB" id="A0A923LJ86"/>
<dbReference type="PANTHER" id="PTHR33171">
    <property type="entry name" value="LAR_N DOMAIN-CONTAINING PROTEIN"/>
    <property type="match status" value="1"/>
</dbReference>
<accession>A0A923LJ86</accession>
<dbReference type="InterPro" id="IPR047926">
    <property type="entry name" value="Ni_dep_LarA"/>
</dbReference>
<organism evidence="3 4">
    <name type="scientific">Mediterraneibacter hominis</name>
    <dbReference type="NCBI Taxonomy" id="2763054"/>
    <lineage>
        <taxon>Bacteria</taxon>
        <taxon>Bacillati</taxon>
        <taxon>Bacillota</taxon>
        <taxon>Clostridia</taxon>
        <taxon>Lachnospirales</taxon>
        <taxon>Lachnospiraceae</taxon>
        <taxon>Mediterraneibacter</taxon>
    </lineage>
</organism>
<evidence type="ECO:0000313" key="3">
    <source>
        <dbReference type="EMBL" id="MBC5689303.1"/>
    </source>
</evidence>
<dbReference type="Gene3D" id="3.40.50.11440">
    <property type="match status" value="1"/>
</dbReference>
<sequence>MEYTKVKLPLGHGEIETKVPNLLKVAVPNHMEAVADPRLEIRRAIQHPIASPRLCEIAKGKHSAAITVNDITRPYPGGMMVLEIADELHKAGLTDDEIFLVVAYGTHRVETKEELIQMFGEEVVRRFRFVHHVADDPSTLKVLGKTEYGMTVEINREFAEAEVKILTGLITPHACAGFSGGRKSVVPGISGMGCLKLHHSFPVVPADPAMGWMKGNLFHEQALAAARLAGVDFIVNNVDNAERQMVAAVAGDLNEAHLAGTEICKKIWQITIPTRADVVIVSPGGYPRDFDLHQAQKASSVAELACKKGGHIIVCAEAPDGSAKFGKHLKNANNPQEVIDLFKRVGMTADATGKAYMWARGMLKHRISIANSLMTKEELEEMFFHYYPTVDDAITDSLKIYGENATFLVIPYAADIFVTVEDEAVQE</sequence>
<dbReference type="NCBIfam" id="NF033504">
    <property type="entry name" value="Ni_dep_LarA"/>
    <property type="match status" value="1"/>
</dbReference>
<dbReference type="InterPro" id="IPR043166">
    <property type="entry name" value="LarA-like_C"/>
</dbReference>
<dbReference type="InterPro" id="IPR018657">
    <property type="entry name" value="LarA-like_N"/>
</dbReference>
<name>A0A923LJ86_9FIRM</name>
<dbReference type="Gene3D" id="3.90.226.30">
    <property type="match status" value="1"/>
</dbReference>
<comment type="caution">
    <text evidence="3">The sequence shown here is derived from an EMBL/GenBank/DDBJ whole genome shotgun (WGS) entry which is preliminary data.</text>
</comment>
<gene>
    <name evidence="3" type="primary">larA</name>
    <name evidence="3" type="ORF">H8S37_10285</name>
</gene>
<protein>
    <submittedName>
        <fullName evidence="3">Nickel-dependent lactate racemase</fullName>
    </submittedName>
</protein>
<evidence type="ECO:0000259" key="1">
    <source>
        <dbReference type="Pfam" id="PF09861"/>
    </source>
</evidence>